<dbReference type="SMART" id="SM00448">
    <property type="entry name" value="REC"/>
    <property type="match status" value="1"/>
</dbReference>
<accession>A0A090UZG9</accession>
<protein>
    <submittedName>
        <fullName evidence="8">Putative two-component response regulator</fullName>
    </submittedName>
</protein>
<dbReference type="EMBL" id="BBMZ01000009">
    <property type="protein sequence ID" value="GAL57990.1"/>
    <property type="molecule type" value="Genomic_DNA"/>
</dbReference>
<evidence type="ECO:0000256" key="2">
    <source>
        <dbReference type="ARBA" id="ARBA00023012"/>
    </source>
</evidence>
<evidence type="ECO:0000313" key="8">
    <source>
        <dbReference type="EMBL" id="GAL57990.1"/>
    </source>
</evidence>
<dbReference type="PANTHER" id="PTHR48111">
    <property type="entry name" value="REGULATOR OF RPOS"/>
    <property type="match status" value="1"/>
</dbReference>
<dbReference type="GeneID" id="88815674"/>
<dbReference type="GO" id="GO:0005829">
    <property type="term" value="C:cytosol"/>
    <property type="evidence" value="ECO:0007669"/>
    <property type="project" value="TreeGrafter"/>
</dbReference>
<keyword evidence="4" id="KW-0238">DNA-binding</keyword>
<dbReference type="eggNOG" id="COG4566">
    <property type="taxonomic scope" value="Bacteria"/>
</dbReference>
<keyword evidence="9" id="KW-1185">Reference proteome</keyword>
<evidence type="ECO:0000256" key="6">
    <source>
        <dbReference type="PROSITE-ProRule" id="PRU00169"/>
    </source>
</evidence>
<dbReference type="GO" id="GO:0000156">
    <property type="term" value="F:phosphorelay response regulator activity"/>
    <property type="evidence" value="ECO:0007669"/>
    <property type="project" value="TreeGrafter"/>
</dbReference>
<dbReference type="Gene3D" id="3.40.50.2300">
    <property type="match status" value="1"/>
</dbReference>
<keyword evidence="2" id="KW-0902">Two-component regulatory system</keyword>
<dbReference type="OrthoDB" id="9802186at2"/>
<evidence type="ECO:0000256" key="4">
    <source>
        <dbReference type="ARBA" id="ARBA00023125"/>
    </source>
</evidence>
<keyword evidence="5" id="KW-0804">Transcription</keyword>
<keyword evidence="3" id="KW-0805">Transcription regulation</keyword>
<organism evidence="8 9">
    <name type="scientific">Pseudescherichia vulneris NBRC 102420</name>
    <dbReference type="NCBI Taxonomy" id="1115515"/>
    <lineage>
        <taxon>Bacteria</taxon>
        <taxon>Pseudomonadati</taxon>
        <taxon>Pseudomonadota</taxon>
        <taxon>Gammaproteobacteria</taxon>
        <taxon>Enterobacterales</taxon>
        <taxon>Enterobacteriaceae</taxon>
        <taxon>Pseudescherichia</taxon>
    </lineage>
</organism>
<dbReference type="InterPro" id="IPR039420">
    <property type="entry name" value="WalR-like"/>
</dbReference>
<sequence>MAFSPRIVIVDDERSVRSGLSNLLLSEGYDTCTFESAEAFLSDDSALASADLLILDVKLKGMSGLELYTSVVSQPNPPPVIFISGHEEKNSQWTITGAEAVSLLRKPINIDTLLEHIRRELSLREER</sequence>
<evidence type="ECO:0000256" key="3">
    <source>
        <dbReference type="ARBA" id="ARBA00023015"/>
    </source>
</evidence>
<evidence type="ECO:0000313" key="9">
    <source>
        <dbReference type="Proteomes" id="UP000029462"/>
    </source>
</evidence>
<dbReference type="STRING" id="1115515.EV102420_09_00220"/>
<dbReference type="Proteomes" id="UP000029462">
    <property type="component" value="Unassembled WGS sequence"/>
</dbReference>
<reference evidence="8 9" key="1">
    <citation type="submission" date="2014-09" db="EMBL/GenBank/DDBJ databases">
        <title>Whole genome shotgun sequence of Escherichia vulneris NBRC 102420.</title>
        <authorList>
            <person name="Yoshida Y."/>
            <person name="Hosoyama A."/>
            <person name="Tsuchikane K."/>
            <person name="Ohji S."/>
            <person name="Ichikawa N."/>
            <person name="Kimura A."/>
            <person name="Yamazoe A."/>
            <person name="Ezaki T."/>
            <person name="Fujita N."/>
        </authorList>
    </citation>
    <scope>NUCLEOTIDE SEQUENCE [LARGE SCALE GENOMIC DNA]</scope>
    <source>
        <strain evidence="8 9">NBRC 102420</strain>
    </source>
</reference>
<feature type="domain" description="Response regulatory" evidence="7">
    <location>
        <begin position="6"/>
        <end position="121"/>
    </location>
</feature>
<dbReference type="InterPro" id="IPR001789">
    <property type="entry name" value="Sig_transdc_resp-reg_receiver"/>
</dbReference>
<dbReference type="PROSITE" id="PS50110">
    <property type="entry name" value="RESPONSE_REGULATORY"/>
    <property type="match status" value="1"/>
</dbReference>
<dbReference type="RefSeq" id="WP_042390765.1">
    <property type="nucleotide sequence ID" value="NZ_BBMZ01000009.1"/>
</dbReference>
<evidence type="ECO:0000256" key="5">
    <source>
        <dbReference type="ARBA" id="ARBA00023163"/>
    </source>
</evidence>
<evidence type="ECO:0000259" key="7">
    <source>
        <dbReference type="PROSITE" id="PS50110"/>
    </source>
</evidence>
<gene>
    <name evidence="8" type="ORF">EV102420_09_00220</name>
</gene>
<dbReference type="SUPFAM" id="SSF52172">
    <property type="entry name" value="CheY-like"/>
    <property type="match status" value="1"/>
</dbReference>
<dbReference type="GO" id="GO:0006355">
    <property type="term" value="P:regulation of DNA-templated transcription"/>
    <property type="evidence" value="ECO:0007669"/>
    <property type="project" value="TreeGrafter"/>
</dbReference>
<dbReference type="GO" id="GO:0000976">
    <property type="term" value="F:transcription cis-regulatory region binding"/>
    <property type="evidence" value="ECO:0007669"/>
    <property type="project" value="TreeGrafter"/>
</dbReference>
<comment type="caution">
    <text evidence="8">The sequence shown here is derived from an EMBL/GenBank/DDBJ whole genome shotgun (WGS) entry which is preliminary data.</text>
</comment>
<dbReference type="Pfam" id="PF00072">
    <property type="entry name" value="Response_reg"/>
    <property type="match status" value="1"/>
</dbReference>
<feature type="modified residue" description="4-aspartylphosphate" evidence="6">
    <location>
        <position position="56"/>
    </location>
</feature>
<dbReference type="PANTHER" id="PTHR48111:SF1">
    <property type="entry name" value="TWO-COMPONENT RESPONSE REGULATOR ORR33"/>
    <property type="match status" value="1"/>
</dbReference>
<dbReference type="GO" id="GO:0032993">
    <property type="term" value="C:protein-DNA complex"/>
    <property type="evidence" value="ECO:0007669"/>
    <property type="project" value="TreeGrafter"/>
</dbReference>
<dbReference type="InterPro" id="IPR011006">
    <property type="entry name" value="CheY-like_superfamily"/>
</dbReference>
<keyword evidence="1 6" id="KW-0597">Phosphoprotein</keyword>
<dbReference type="AlphaFoldDB" id="A0A090UZG9"/>
<evidence type="ECO:0000256" key="1">
    <source>
        <dbReference type="ARBA" id="ARBA00022553"/>
    </source>
</evidence>
<name>A0A090UZG9_PSEVU</name>
<proteinExistence type="predicted"/>